<evidence type="ECO:0000313" key="3">
    <source>
        <dbReference type="Proteomes" id="UP000655225"/>
    </source>
</evidence>
<accession>A0A834YH74</accession>
<dbReference type="OrthoDB" id="1927968at2759"/>
<dbReference type="AlphaFoldDB" id="A0A834YH74"/>
<evidence type="ECO:0000313" key="2">
    <source>
        <dbReference type="EMBL" id="KAF8379539.1"/>
    </source>
</evidence>
<protein>
    <submittedName>
        <fullName evidence="2">Uncharacterized protein</fullName>
    </submittedName>
</protein>
<dbReference type="PANTHER" id="PTHR31798">
    <property type="entry name" value="HYDROXYPROLINE-RICH GLYCOPROTEIN-LIKE"/>
    <property type="match status" value="1"/>
</dbReference>
<feature type="region of interest" description="Disordered" evidence="1">
    <location>
        <begin position="207"/>
        <end position="226"/>
    </location>
</feature>
<name>A0A834YH74_TETSI</name>
<dbReference type="EMBL" id="JABCRI010000022">
    <property type="protein sequence ID" value="KAF8379539.1"/>
    <property type="molecule type" value="Genomic_DNA"/>
</dbReference>
<proteinExistence type="predicted"/>
<sequence length="506" mass="54920">MRSMNNSVETINAAATAIITAESRVQQATVEVDLCLEELYGFSFDRIRFPAFCFSELSYRRGISEAVTALSVCHRMFEEEVASIKRRWGSCWSISWCFGSHRHGKRIGHAVLAPETTVPGTAAPAAENLTHPPTIVLPFVAPPSSPASFLLSAPPTATQSPAGLLSLTSLSANVYSPGGPASIFAIGPYAHETQLVSPPVFSTFTTEPSTAPFTPPPEPVHLTTPSSPEVPFAKLLSSSLDPNHQNGQASQKFPLSHYEFQSYQLYPGSPVNHLVSPGSVISGSGTSSPFPDRDGRPFLEFRTGISPKLWSINGLSTHRWGPRQGSGSLTPDAQGPTSRDSFLLESQISEVVSLANSDNGDEIMIDHRVSFELTAKEVCVEKEPAASFETVSESLLDTTTGLTATFERDGISREGESNYEFRVGETSKETIEESPGDGEEEEQRHQKHRSLTLGSVKEFNFENTDGGDSDKPTVGSNWWANEKVVQEEAGPHDNWAFFPRMQPGVS</sequence>
<reference evidence="2 3" key="1">
    <citation type="submission" date="2020-04" db="EMBL/GenBank/DDBJ databases">
        <title>Plant Genome Project.</title>
        <authorList>
            <person name="Zhang R.-G."/>
        </authorList>
    </citation>
    <scope>NUCLEOTIDE SEQUENCE [LARGE SCALE GENOMIC DNA]</scope>
    <source>
        <strain evidence="2">YNK0</strain>
        <tissue evidence="2">Leaf</tissue>
    </source>
</reference>
<feature type="compositionally biased region" description="Acidic residues" evidence="1">
    <location>
        <begin position="432"/>
        <end position="441"/>
    </location>
</feature>
<gene>
    <name evidence="2" type="ORF">HHK36_028978</name>
</gene>
<comment type="caution">
    <text evidence="2">The sequence shown here is derived from an EMBL/GenBank/DDBJ whole genome shotgun (WGS) entry which is preliminary data.</text>
</comment>
<dbReference type="OMA" id="NSEWWAN"/>
<organism evidence="2 3">
    <name type="scientific">Tetracentron sinense</name>
    <name type="common">Spur-leaf</name>
    <dbReference type="NCBI Taxonomy" id="13715"/>
    <lineage>
        <taxon>Eukaryota</taxon>
        <taxon>Viridiplantae</taxon>
        <taxon>Streptophyta</taxon>
        <taxon>Embryophyta</taxon>
        <taxon>Tracheophyta</taxon>
        <taxon>Spermatophyta</taxon>
        <taxon>Magnoliopsida</taxon>
        <taxon>Trochodendrales</taxon>
        <taxon>Trochodendraceae</taxon>
        <taxon>Tetracentron</taxon>
    </lineage>
</organism>
<dbReference type="InterPro" id="IPR040420">
    <property type="entry name" value="At1g76660-like"/>
</dbReference>
<evidence type="ECO:0000256" key="1">
    <source>
        <dbReference type="SAM" id="MobiDB-lite"/>
    </source>
</evidence>
<dbReference type="Proteomes" id="UP000655225">
    <property type="component" value="Unassembled WGS sequence"/>
</dbReference>
<feature type="region of interest" description="Disordered" evidence="1">
    <location>
        <begin position="423"/>
        <end position="453"/>
    </location>
</feature>
<keyword evidence="3" id="KW-1185">Reference proteome</keyword>
<dbReference type="PANTHER" id="PTHR31798:SF10">
    <property type="entry name" value="OS02G0822000 PROTEIN"/>
    <property type="match status" value="1"/>
</dbReference>